<dbReference type="Pfam" id="PF22612">
    <property type="entry name" value="GH113"/>
    <property type="match status" value="1"/>
</dbReference>
<dbReference type="OrthoDB" id="9803927at2"/>
<keyword evidence="2" id="KW-0326">Glycosidase</keyword>
<name>A0A4Q1JRS3_9GAMM</name>
<dbReference type="Proteomes" id="UP000289784">
    <property type="component" value="Unassembled WGS sequence"/>
</dbReference>
<dbReference type="AlphaFoldDB" id="A0A4Q1JRS3"/>
<dbReference type="InterPro" id="IPR055151">
    <property type="entry name" value="GH113"/>
</dbReference>
<evidence type="ECO:0000313" key="3">
    <source>
        <dbReference type="Proteomes" id="UP000289784"/>
    </source>
</evidence>
<evidence type="ECO:0000313" key="2">
    <source>
        <dbReference type="EMBL" id="RXR01399.1"/>
    </source>
</evidence>
<dbReference type="CDD" id="cd19608">
    <property type="entry name" value="GH113_mannanase-like"/>
    <property type="match status" value="1"/>
</dbReference>
<dbReference type="GO" id="GO:0016798">
    <property type="term" value="F:hydrolase activity, acting on glycosyl bonds"/>
    <property type="evidence" value="ECO:0007669"/>
    <property type="project" value="UniProtKB-KW"/>
</dbReference>
<sequence length="331" mass="36429">MATRALTAGLLWLLLLALPSGCSSKEGFVLGANVKVSPDAAWGSEPAARSLQQLARAGATQALLVAFVWQADPHSSDPVLGSDSTPELVRAGLRQMRAAGLEPVLKIHLWIPGHWAGDADPGDRTAWFAAYQRCVQQLAQVAVEEGVQTLVLATELRRLQGQPQWPGLVRAIRAQFKGKLLYVADGIDHARTFRYWSLFDAVALSLYPVLPEDSRSRDARMQEIAAELAELGKRVQRPVWIAELGLRSARGSLRRPWESPEQRTAPVDLALQAEVLQRWRQVLEQQPGITGLAIWCWYTDPRAGGPRDSDFTPQNKPAQAVFARAGRNEAQ</sequence>
<reference evidence="2 3" key="1">
    <citation type="submission" date="2019-01" db="EMBL/GenBank/DDBJ databases">
        <title>Pseudoxanthomonas composti sp. nov., isolated from compost.</title>
        <authorList>
            <person name="Yang G."/>
        </authorList>
    </citation>
    <scope>NUCLEOTIDE SEQUENCE [LARGE SCALE GENOMIC DNA]</scope>
    <source>
        <strain evidence="2 3">GSS15</strain>
    </source>
</reference>
<dbReference type="Gene3D" id="3.20.20.80">
    <property type="entry name" value="Glycosidases"/>
    <property type="match status" value="1"/>
</dbReference>
<organism evidence="2 3">
    <name type="scientific">Pseudoxanthomonas composti</name>
    <dbReference type="NCBI Taxonomy" id="2137479"/>
    <lineage>
        <taxon>Bacteria</taxon>
        <taxon>Pseudomonadati</taxon>
        <taxon>Pseudomonadota</taxon>
        <taxon>Gammaproteobacteria</taxon>
        <taxon>Lysobacterales</taxon>
        <taxon>Lysobacteraceae</taxon>
        <taxon>Pseudoxanthomonas</taxon>
    </lineage>
</organism>
<keyword evidence="3" id="KW-1185">Reference proteome</keyword>
<dbReference type="SUPFAM" id="SSF51445">
    <property type="entry name" value="(Trans)glycosidases"/>
    <property type="match status" value="1"/>
</dbReference>
<dbReference type="EMBL" id="SAWZ01000010">
    <property type="protein sequence ID" value="RXR01399.1"/>
    <property type="molecule type" value="Genomic_DNA"/>
</dbReference>
<evidence type="ECO:0000256" key="1">
    <source>
        <dbReference type="SAM" id="MobiDB-lite"/>
    </source>
</evidence>
<feature type="region of interest" description="Disordered" evidence="1">
    <location>
        <begin position="305"/>
        <end position="331"/>
    </location>
</feature>
<gene>
    <name evidence="2" type="ORF">EPA99_15835</name>
</gene>
<protein>
    <submittedName>
        <fullName evidence="2">Glycosidase-like protein</fullName>
    </submittedName>
</protein>
<comment type="caution">
    <text evidence="2">The sequence shown here is derived from an EMBL/GenBank/DDBJ whole genome shotgun (WGS) entry which is preliminary data.</text>
</comment>
<dbReference type="InterPro" id="IPR017853">
    <property type="entry name" value="GH"/>
</dbReference>
<proteinExistence type="predicted"/>
<keyword evidence="2" id="KW-0378">Hydrolase</keyword>
<dbReference type="RefSeq" id="WP_129472217.1">
    <property type="nucleotide sequence ID" value="NZ_SAWZ01000010.1"/>
</dbReference>
<accession>A0A4Q1JRS3</accession>